<comment type="caution">
    <text evidence="2">The sequence shown here is derived from an EMBL/GenBank/DDBJ whole genome shotgun (WGS) entry which is preliminary data.</text>
</comment>
<evidence type="ECO:0000259" key="1">
    <source>
        <dbReference type="PROSITE" id="PS51186"/>
    </source>
</evidence>
<dbReference type="CDD" id="cd04301">
    <property type="entry name" value="NAT_SF"/>
    <property type="match status" value="1"/>
</dbReference>
<keyword evidence="3" id="KW-1185">Reference proteome</keyword>
<feature type="domain" description="N-acetyltransferase" evidence="1">
    <location>
        <begin position="3"/>
        <end position="173"/>
    </location>
</feature>
<dbReference type="Pfam" id="PF00583">
    <property type="entry name" value="Acetyltransf_1"/>
    <property type="match status" value="1"/>
</dbReference>
<accession>A0ABM8LJ85</accession>
<evidence type="ECO:0000313" key="3">
    <source>
        <dbReference type="Proteomes" id="UP000507140"/>
    </source>
</evidence>
<dbReference type="PROSITE" id="PS51186">
    <property type="entry name" value="GNAT"/>
    <property type="match status" value="1"/>
</dbReference>
<dbReference type="InterPro" id="IPR000182">
    <property type="entry name" value="GNAT_dom"/>
</dbReference>
<dbReference type="SUPFAM" id="SSF55729">
    <property type="entry name" value="Acyl-CoA N-acyltransferases (Nat)"/>
    <property type="match status" value="1"/>
</dbReference>
<sequence>MHYQVRPMLASDVDAILQAQALAYPQFLLEGAGFFLNRLALAPQYCWVAQPDAPRRSGAVLGYLISYPWDAGLPPALDVPLSALPPRADHWFLHDCAVVPAAQGLGVGQALVGAAAARAVDNGLTRASLVSLASAAGYWQRRGYAPLAPQPAGLAEKLAGYGAGASYMSRAFPFPASIPARA</sequence>
<dbReference type="Proteomes" id="UP000507140">
    <property type="component" value="Unassembled WGS sequence"/>
</dbReference>
<evidence type="ECO:0000313" key="2">
    <source>
        <dbReference type="EMBL" id="CAB3905714.1"/>
    </source>
</evidence>
<name>A0ABM8LJ85_9BURK</name>
<reference evidence="2 3" key="1">
    <citation type="submission" date="2020-04" db="EMBL/GenBank/DDBJ databases">
        <authorList>
            <person name="De Canck E."/>
        </authorList>
    </citation>
    <scope>NUCLEOTIDE SEQUENCE [LARGE SCALE GENOMIC DNA]</scope>
    <source>
        <strain evidence="2 3">LMG 3415</strain>
    </source>
</reference>
<organism evidence="2 3">
    <name type="scientific">Achromobacter mucicolens</name>
    <dbReference type="NCBI Taxonomy" id="1389922"/>
    <lineage>
        <taxon>Bacteria</taxon>
        <taxon>Pseudomonadati</taxon>
        <taxon>Pseudomonadota</taxon>
        <taxon>Betaproteobacteria</taxon>
        <taxon>Burkholderiales</taxon>
        <taxon>Alcaligenaceae</taxon>
        <taxon>Achromobacter</taxon>
    </lineage>
</organism>
<dbReference type="EMBL" id="CADIKR010000007">
    <property type="protein sequence ID" value="CAB3905714.1"/>
    <property type="molecule type" value="Genomic_DNA"/>
</dbReference>
<proteinExistence type="predicted"/>
<protein>
    <recommendedName>
        <fullName evidence="1">N-acetyltransferase domain-containing protein</fullName>
    </recommendedName>
</protein>
<dbReference type="Gene3D" id="3.40.630.30">
    <property type="match status" value="1"/>
</dbReference>
<gene>
    <name evidence="2" type="ORF">LMG3415_04698</name>
</gene>
<dbReference type="InterPro" id="IPR016181">
    <property type="entry name" value="Acyl_CoA_acyltransferase"/>
</dbReference>